<evidence type="ECO:0000313" key="2">
    <source>
        <dbReference type="EMBL" id="QTH21127.1"/>
    </source>
</evidence>
<dbReference type="InterPro" id="IPR002347">
    <property type="entry name" value="SDR_fam"/>
</dbReference>
<dbReference type="GO" id="GO:0016616">
    <property type="term" value="F:oxidoreductase activity, acting on the CH-OH group of donors, NAD or NADP as acceptor"/>
    <property type="evidence" value="ECO:0007669"/>
    <property type="project" value="TreeGrafter"/>
</dbReference>
<dbReference type="EMBL" id="CP059319">
    <property type="protein sequence ID" value="QTH21127.1"/>
    <property type="molecule type" value="Genomic_DNA"/>
</dbReference>
<comment type="similarity">
    <text evidence="1">Belongs to the short-chain dehydrogenases/reductases (SDR) family.</text>
</comment>
<reference evidence="2" key="1">
    <citation type="submission" date="2020-07" db="EMBL/GenBank/DDBJ databases">
        <authorList>
            <person name="Camacho E."/>
        </authorList>
    </citation>
    <scope>NUCLEOTIDE SEQUENCE</scope>
    <source>
        <strain evidence="2">MPO218</strain>
    </source>
</reference>
<accession>A0A975D1D5</accession>
<dbReference type="Proteomes" id="UP000664914">
    <property type="component" value="Chromosome"/>
</dbReference>
<evidence type="ECO:0000313" key="3">
    <source>
        <dbReference type="Proteomes" id="UP000664914"/>
    </source>
</evidence>
<dbReference type="InterPro" id="IPR036291">
    <property type="entry name" value="NAD(P)-bd_dom_sf"/>
</dbReference>
<dbReference type="InterPro" id="IPR020904">
    <property type="entry name" value="Sc_DH/Rdtase_CS"/>
</dbReference>
<dbReference type="Gene3D" id="3.40.50.720">
    <property type="entry name" value="NAD(P)-binding Rossmann-like Domain"/>
    <property type="match status" value="1"/>
</dbReference>
<dbReference type="AlphaFoldDB" id="A0A975D1D5"/>
<dbReference type="PANTHER" id="PTHR42760">
    <property type="entry name" value="SHORT-CHAIN DEHYDROGENASES/REDUCTASES FAMILY MEMBER"/>
    <property type="match status" value="1"/>
</dbReference>
<dbReference type="FunFam" id="3.40.50.720:FF:000084">
    <property type="entry name" value="Short-chain dehydrogenase reductase"/>
    <property type="match status" value="1"/>
</dbReference>
<gene>
    <name evidence="2" type="ORF">HRJ34_22870</name>
</gene>
<dbReference type="GO" id="GO:0030497">
    <property type="term" value="P:fatty acid elongation"/>
    <property type="evidence" value="ECO:0007669"/>
    <property type="project" value="TreeGrafter"/>
</dbReference>
<organism evidence="2 3">
    <name type="scientific">Rhizorhabdus wittichii</name>
    <dbReference type="NCBI Taxonomy" id="160791"/>
    <lineage>
        <taxon>Bacteria</taxon>
        <taxon>Pseudomonadati</taxon>
        <taxon>Pseudomonadota</taxon>
        <taxon>Alphaproteobacteria</taxon>
        <taxon>Sphingomonadales</taxon>
        <taxon>Sphingomonadaceae</taxon>
        <taxon>Rhizorhabdus</taxon>
    </lineage>
</organism>
<proteinExistence type="inferred from homology"/>
<dbReference type="Pfam" id="PF13561">
    <property type="entry name" value="adh_short_C2"/>
    <property type="match status" value="1"/>
</dbReference>
<dbReference type="PRINTS" id="PR00080">
    <property type="entry name" value="SDRFAMILY"/>
</dbReference>
<protein>
    <submittedName>
        <fullName evidence="2">SDR family oxidoreductase</fullName>
    </submittedName>
</protein>
<sequence>MVYFTGKVAMVTGAATGIGEAIARSLASAGAAVAIADIDVTAARSAAAAIGGTGKTVGVACDVADPATVEAAVAEVRAALGGIDFLVNNAGLHLTGYVRPVSELPVEDWRRLLDVNVLGVVHCAKACRETMRERGGGAIVNIASMAAYKGENAYGISKLAVRGLTVALARDFAADGIRVCGVAPGFVASEAAMRLFPEDRRERYVNEVQLVRRLGQVDDIARAVRFLLSDDASFVTAETILVSGGALTRI</sequence>
<name>A0A975D1D5_9SPHN</name>
<dbReference type="SUPFAM" id="SSF51735">
    <property type="entry name" value="NAD(P)-binding Rossmann-fold domains"/>
    <property type="match status" value="1"/>
</dbReference>
<dbReference type="PRINTS" id="PR00081">
    <property type="entry name" value="GDHRDH"/>
</dbReference>
<reference evidence="2" key="2">
    <citation type="submission" date="2021-04" db="EMBL/GenBank/DDBJ databases">
        <title>Isolation and genomic analysis of the ibuprofen-degrading bacterium Sphingomonas strain MPO218.</title>
        <authorList>
            <person name="Aulestia M."/>
            <person name="Flores A."/>
            <person name="Mangas E.L."/>
            <person name="Perez-Pulido A.J."/>
            <person name="Santero E."/>
            <person name="Camacho E.M."/>
        </authorList>
    </citation>
    <scope>NUCLEOTIDE SEQUENCE</scope>
    <source>
        <strain evidence="2">MPO218</strain>
    </source>
</reference>
<dbReference type="CDD" id="cd05233">
    <property type="entry name" value="SDR_c"/>
    <property type="match status" value="1"/>
</dbReference>
<dbReference type="PROSITE" id="PS00061">
    <property type="entry name" value="ADH_SHORT"/>
    <property type="match status" value="1"/>
</dbReference>
<evidence type="ECO:0000256" key="1">
    <source>
        <dbReference type="ARBA" id="ARBA00006484"/>
    </source>
</evidence>
<dbReference type="PANTHER" id="PTHR42760:SF135">
    <property type="entry name" value="BLL7886 PROTEIN"/>
    <property type="match status" value="1"/>
</dbReference>
<dbReference type="RefSeq" id="WP_208632489.1">
    <property type="nucleotide sequence ID" value="NZ_CP059319.1"/>
</dbReference>